<evidence type="ECO:0000313" key="2">
    <source>
        <dbReference type="EMBL" id="GBN00852.1"/>
    </source>
</evidence>
<dbReference type="EMBL" id="BGPR01004556">
    <property type="protein sequence ID" value="GBN00852.1"/>
    <property type="molecule type" value="Genomic_DNA"/>
</dbReference>
<evidence type="ECO:0000313" key="3">
    <source>
        <dbReference type="Proteomes" id="UP000499080"/>
    </source>
</evidence>
<keyword evidence="3" id="KW-1185">Reference proteome</keyword>
<comment type="caution">
    <text evidence="2">The sequence shown here is derived from an EMBL/GenBank/DDBJ whole genome shotgun (WGS) entry which is preliminary data.</text>
</comment>
<evidence type="ECO:0000256" key="1">
    <source>
        <dbReference type="SAM" id="MobiDB-lite"/>
    </source>
</evidence>
<organism evidence="2 3">
    <name type="scientific">Araneus ventricosus</name>
    <name type="common">Orbweaver spider</name>
    <name type="synonym">Epeira ventricosa</name>
    <dbReference type="NCBI Taxonomy" id="182803"/>
    <lineage>
        <taxon>Eukaryota</taxon>
        <taxon>Metazoa</taxon>
        <taxon>Ecdysozoa</taxon>
        <taxon>Arthropoda</taxon>
        <taxon>Chelicerata</taxon>
        <taxon>Arachnida</taxon>
        <taxon>Araneae</taxon>
        <taxon>Araneomorphae</taxon>
        <taxon>Entelegynae</taxon>
        <taxon>Araneoidea</taxon>
        <taxon>Araneidae</taxon>
        <taxon>Araneus</taxon>
    </lineage>
</organism>
<protein>
    <submittedName>
        <fullName evidence="2">Uncharacterized protein</fullName>
    </submittedName>
</protein>
<gene>
    <name evidence="2" type="ORF">AVEN_31340_1</name>
</gene>
<dbReference type="AlphaFoldDB" id="A0A4Y2KFZ6"/>
<feature type="region of interest" description="Disordered" evidence="1">
    <location>
        <begin position="1"/>
        <end position="40"/>
    </location>
</feature>
<sequence length="77" mass="8669">MTSINVRKKRFSNDLGDDDGDFTDAQGRLTHQSKKSHPCSSDLNLADTTAGFSKRYEEDHTDLICFDDYDIPIPSQS</sequence>
<proteinExistence type="predicted"/>
<reference evidence="2 3" key="1">
    <citation type="journal article" date="2019" name="Sci. Rep.">
        <title>Orb-weaving spider Araneus ventricosus genome elucidates the spidroin gene catalogue.</title>
        <authorList>
            <person name="Kono N."/>
            <person name="Nakamura H."/>
            <person name="Ohtoshi R."/>
            <person name="Moran D.A.P."/>
            <person name="Shinohara A."/>
            <person name="Yoshida Y."/>
            <person name="Fujiwara M."/>
            <person name="Mori M."/>
            <person name="Tomita M."/>
            <person name="Arakawa K."/>
        </authorList>
    </citation>
    <scope>NUCLEOTIDE SEQUENCE [LARGE SCALE GENOMIC DNA]</scope>
</reference>
<dbReference type="Proteomes" id="UP000499080">
    <property type="component" value="Unassembled WGS sequence"/>
</dbReference>
<name>A0A4Y2KFZ6_ARAVE</name>
<accession>A0A4Y2KFZ6</accession>
<feature type="compositionally biased region" description="Basic residues" evidence="1">
    <location>
        <begin position="1"/>
        <end position="10"/>
    </location>
</feature>